<evidence type="ECO:0000313" key="3">
    <source>
        <dbReference type="Proteomes" id="UP000033385"/>
    </source>
</evidence>
<keyword evidence="1" id="KW-0472">Membrane</keyword>
<reference evidence="2 3" key="1">
    <citation type="submission" date="2015-01" db="EMBL/GenBank/DDBJ databases">
        <title>Genome Sequencing of Rickettsiales.</title>
        <authorList>
            <person name="Daugherty S.C."/>
            <person name="Su Q."/>
            <person name="Abolude K."/>
            <person name="Beier-Sexton M."/>
            <person name="Carlyon J.A."/>
            <person name="Carter R."/>
            <person name="Day N.P."/>
            <person name="Dumler S.J."/>
            <person name="Dyachenko V."/>
            <person name="Godinez A."/>
            <person name="Kurtti T.J."/>
            <person name="Lichay M."/>
            <person name="Mullins K.E."/>
            <person name="Ott S."/>
            <person name="Pappas-Brown V."/>
            <person name="Paris D.H."/>
            <person name="Patel P."/>
            <person name="Richards A.L."/>
            <person name="Sadzewicz L."/>
            <person name="Sears K."/>
            <person name="Seidman D."/>
            <person name="Sengamalay N."/>
            <person name="Stenos J."/>
            <person name="Tallon L.J."/>
            <person name="Vincent G."/>
            <person name="Fraser C.M."/>
            <person name="Munderloh U."/>
            <person name="Dunning-Hotopp J.C."/>
        </authorList>
    </citation>
    <scope>NUCLEOTIDE SEQUENCE [LARGE SCALE GENOMIC DNA]</scope>
    <source>
        <strain evidence="2 3">ApNP</strain>
    </source>
</reference>
<protein>
    <submittedName>
        <fullName evidence="2">Uncharacterized protein</fullName>
    </submittedName>
</protein>
<accession>A0A0F3NI51</accession>
<dbReference type="AlphaFoldDB" id="A0A0F3NI51"/>
<dbReference type="PATRIC" id="fig|1359153.3.peg.875"/>
<keyword evidence="1" id="KW-0812">Transmembrane</keyword>
<dbReference type="Proteomes" id="UP000033385">
    <property type="component" value="Unassembled WGS sequence"/>
</dbReference>
<feature type="transmembrane region" description="Helical" evidence="1">
    <location>
        <begin position="95"/>
        <end position="123"/>
    </location>
</feature>
<gene>
    <name evidence="2" type="ORF">APHNP_0846</name>
</gene>
<keyword evidence="1" id="KW-1133">Transmembrane helix</keyword>
<name>A0A0F3NI51_ANAPH</name>
<sequence length="618" mass="69675">MKGVVRWVYMSIEDDIAGNNSVAAIEAESTIETLLRTDLAAERVAAQLNAEMQDDAAEIICATKTDIDVLLRFIRKLQNEQREIKNREYTSTSVWYSWLEFLTMLVIFLSFLSTIITLCAIAINPECHEEGNVFYALWNIFQSSSKSLSTKVTLAILIISCVLFTVCCVTYATIHGKAQKTQDELSSQLCQNTRIYAELRPTIDYQVLMAQKNLRISCEFIKTRIDLLESNSISSGSLGYIEEKIQRDNKNLIHTLGSRVTAHLEKMDECMRNFLKNMLHNSQASSKTTRDEIAALTERVSFNETKFKDTSEDLRQYLELHLDVIHTILQADQRKNARKLLNYKSILNACYASIADILQNSVTETKISIEQCLQLHGNCLQAVLRTVVDSEVDAEPIATCVILLETHARMQATGHYKSACVYERAKKKLKNSFPGLSKTLFNDNLAVHEVLADIYDALTKELAPIYGLSETLCNIIEKESSSLHQYRDICKNISRNCVMALFGKNGVLNHEGKQKCFYRSMFSIVQNGLEENAKGYEELENIKSCASRLILIPYMMKLMQSPKSAHNDINCMSDVLHSVFASLNDIPPALSQSTNSASHPVITQKALHVGKIISENAR</sequence>
<comment type="caution">
    <text evidence="2">The sequence shown here is derived from an EMBL/GenBank/DDBJ whole genome shotgun (WGS) entry which is preliminary data.</text>
</comment>
<evidence type="ECO:0000313" key="2">
    <source>
        <dbReference type="EMBL" id="KJV66564.1"/>
    </source>
</evidence>
<feature type="transmembrane region" description="Helical" evidence="1">
    <location>
        <begin position="152"/>
        <end position="174"/>
    </location>
</feature>
<evidence type="ECO:0000256" key="1">
    <source>
        <dbReference type="SAM" id="Phobius"/>
    </source>
</evidence>
<proteinExistence type="predicted"/>
<organism evidence="2 3">
    <name type="scientific">Anaplasma phagocytophilum str. ApNP</name>
    <dbReference type="NCBI Taxonomy" id="1359153"/>
    <lineage>
        <taxon>Bacteria</taxon>
        <taxon>Pseudomonadati</taxon>
        <taxon>Pseudomonadota</taxon>
        <taxon>Alphaproteobacteria</taxon>
        <taxon>Rickettsiales</taxon>
        <taxon>Anaplasmataceae</taxon>
        <taxon>Anaplasma</taxon>
        <taxon>phagocytophilum group</taxon>
    </lineage>
</organism>
<dbReference type="EMBL" id="LANW01000001">
    <property type="protein sequence ID" value="KJV66564.1"/>
    <property type="molecule type" value="Genomic_DNA"/>
</dbReference>